<evidence type="ECO:0000313" key="15">
    <source>
        <dbReference type="EMBL" id="MDR5900045.1"/>
    </source>
</evidence>
<keyword evidence="7" id="KW-0274">FAD</keyword>
<evidence type="ECO:0000256" key="2">
    <source>
        <dbReference type="ARBA" id="ARBA00004141"/>
    </source>
</evidence>
<dbReference type="PANTHER" id="PTHR47354">
    <property type="entry name" value="NADH OXIDOREDUCTASE HCR"/>
    <property type="match status" value="1"/>
</dbReference>
<feature type="transmembrane region" description="Helical" evidence="13">
    <location>
        <begin position="220"/>
        <end position="238"/>
    </location>
</feature>
<dbReference type="InterPro" id="IPR050415">
    <property type="entry name" value="MRET"/>
</dbReference>
<evidence type="ECO:0000256" key="6">
    <source>
        <dbReference type="ARBA" id="ARBA00022723"/>
    </source>
</evidence>
<name>A0ABU1H6X0_9GAMM</name>
<keyword evidence="11" id="KW-0411">Iron-sulfur</keyword>
<dbReference type="Gene3D" id="2.40.30.10">
    <property type="entry name" value="Translation factors"/>
    <property type="match status" value="1"/>
</dbReference>
<accession>A0ABU1H6X0</accession>
<evidence type="ECO:0000313" key="16">
    <source>
        <dbReference type="Proteomes" id="UP001254564"/>
    </source>
</evidence>
<keyword evidence="16" id="KW-1185">Reference proteome</keyword>
<dbReference type="RefSeq" id="WP_309656923.1">
    <property type="nucleotide sequence ID" value="NZ_JARWAN010000026.1"/>
</dbReference>
<evidence type="ECO:0000256" key="8">
    <source>
        <dbReference type="ARBA" id="ARBA00022989"/>
    </source>
</evidence>
<keyword evidence="3" id="KW-0285">Flavoprotein</keyword>
<proteinExistence type="predicted"/>
<dbReference type="PRINTS" id="PR00406">
    <property type="entry name" value="CYTB5RDTASE"/>
</dbReference>
<evidence type="ECO:0000259" key="14">
    <source>
        <dbReference type="PROSITE" id="PS51384"/>
    </source>
</evidence>
<dbReference type="SFLD" id="SFLDS00052">
    <property type="entry name" value="Ferric_Reductase_Domain"/>
    <property type="match status" value="1"/>
</dbReference>
<dbReference type="InterPro" id="IPR017938">
    <property type="entry name" value="Riboflavin_synthase-like_b-brl"/>
</dbReference>
<keyword evidence="4 13" id="KW-0812">Transmembrane</keyword>
<feature type="transmembrane region" description="Helical" evidence="13">
    <location>
        <begin position="35"/>
        <end position="53"/>
    </location>
</feature>
<evidence type="ECO:0000256" key="1">
    <source>
        <dbReference type="ARBA" id="ARBA00001974"/>
    </source>
</evidence>
<dbReference type="InterPro" id="IPR013112">
    <property type="entry name" value="FAD-bd_8"/>
</dbReference>
<evidence type="ECO:0000256" key="12">
    <source>
        <dbReference type="ARBA" id="ARBA00023136"/>
    </source>
</evidence>
<keyword evidence="12 13" id="KW-0472">Membrane</keyword>
<keyword evidence="6" id="KW-0479">Metal-binding</keyword>
<gene>
    <name evidence="15" type="ORF">QC823_13740</name>
</gene>
<comment type="cofactor">
    <cofactor evidence="1">
        <name>FAD</name>
        <dbReference type="ChEBI" id="CHEBI:57692"/>
    </cofactor>
</comment>
<feature type="transmembrane region" description="Helical" evidence="13">
    <location>
        <begin position="194"/>
        <end position="214"/>
    </location>
</feature>
<evidence type="ECO:0000256" key="4">
    <source>
        <dbReference type="ARBA" id="ARBA00022692"/>
    </source>
</evidence>
<keyword evidence="5" id="KW-0001">2Fe-2S</keyword>
<feature type="domain" description="FAD-binding FR-type" evidence="14">
    <location>
        <begin position="244"/>
        <end position="342"/>
    </location>
</feature>
<sequence>MAIKAVIALHGPSADCQVWTLALLKTFQVSIAGDVMIRIILPFIVLVSGLWAWNLALGPGAGSPWAVYDQSLLLSGLLSIALMSLAMMLALRPVWLERPLGGLDQIYLIHKWAGILAVVFAAAHWLIEMGDDVIESIFGEAGKFDQDYSGFIDAMRDAAEDIGEFAVYLLFAMLLITLWRKFPYKYWRYLHRGMPALYLLLAFHAAWLTPLQWWQQPIGLLMAILLLGGSLASGLSLTGRVGRRRQVRGTVTAIKTPARDVTEVTCHLGPAWRGHRAGQFAFVTFDRLEGAHPFTIASADRANGTVTFLIKSLGDYTRNLSQKISVGQTVKVEGPYGRFNFDRRNRKSHQIWIAGGIGITPFLAWLEALDSSTATAPEADLHYCTRNADEDPMVGRLRVLCGGFPGIHLEIHDSSRGQALSAEKLSTNGHPTANAEVWFCGPAGLGQAIRKGLRAAPLRLTRFHKEAFQFR</sequence>
<dbReference type="EMBL" id="JARWAN010000026">
    <property type="protein sequence ID" value="MDR5900045.1"/>
    <property type="molecule type" value="Genomic_DNA"/>
</dbReference>
<evidence type="ECO:0000256" key="10">
    <source>
        <dbReference type="ARBA" id="ARBA00023004"/>
    </source>
</evidence>
<dbReference type="Gene3D" id="3.40.50.80">
    <property type="entry name" value="Nucleotide-binding domain of ferredoxin-NADP reductase (FNR) module"/>
    <property type="match status" value="1"/>
</dbReference>
<keyword evidence="9" id="KW-0560">Oxidoreductase</keyword>
<protein>
    <submittedName>
        <fullName evidence="15">Ferric reductase-like transmembrane domain-containing protein</fullName>
    </submittedName>
</protein>
<evidence type="ECO:0000256" key="5">
    <source>
        <dbReference type="ARBA" id="ARBA00022714"/>
    </source>
</evidence>
<comment type="caution">
    <text evidence="15">The sequence shown here is derived from an EMBL/GenBank/DDBJ whole genome shotgun (WGS) entry which is preliminary data.</text>
</comment>
<dbReference type="PROSITE" id="PS51384">
    <property type="entry name" value="FAD_FR"/>
    <property type="match status" value="1"/>
</dbReference>
<keyword evidence="10" id="KW-0408">Iron</keyword>
<dbReference type="InterPro" id="IPR017927">
    <property type="entry name" value="FAD-bd_FR_type"/>
</dbReference>
<evidence type="ECO:0000256" key="7">
    <source>
        <dbReference type="ARBA" id="ARBA00022827"/>
    </source>
</evidence>
<reference evidence="15 16" key="1">
    <citation type="submission" date="2023-04" db="EMBL/GenBank/DDBJ databases">
        <title>A long-awaited taxogenomic arrangement of the family Halomonadaceae.</title>
        <authorList>
            <person name="De La Haba R."/>
            <person name="Chuvochina M."/>
            <person name="Wittouck S."/>
            <person name="Arahal D.R."/>
            <person name="Sanchez-Porro C."/>
            <person name="Hugenholtz P."/>
            <person name="Ventosa A."/>
        </authorList>
    </citation>
    <scope>NUCLEOTIDE SEQUENCE [LARGE SCALE GENOMIC DNA]</scope>
    <source>
        <strain evidence="15 16">DSM 21020</strain>
    </source>
</reference>
<dbReference type="InterPro" id="IPR039261">
    <property type="entry name" value="FNR_nucleotide-bd"/>
</dbReference>
<dbReference type="Pfam" id="PF08022">
    <property type="entry name" value="FAD_binding_8"/>
    <property type="match status" value="1"/>
</dbReference>
<dbReference type="CDD" id="cd06198">
    <property type="entry name" value="FNR_like_3"/>
    <property type="match status" value="1"/>
</dbReference>
<evidence type="ECO:0000256" key="9">
    <source>
        <dbReference type="ARBA" id="ARBA00023002"/>
    </source>
</evidence>
<organism evidence="15 16">
    <name type="scientific">Vreelandella vilamensis</name>
    <dbReference type="NCBI Taxonomy" id="531309"/>
    <lineage>
        <taxon>Bacteria</taxon>
        <taxon>Pseudomonadati</taxon>
        <taxon>Pseudomonadota</taxon>
        <taxon>Gammaproteobacteria</taxon>
        <taxon>Oceanospirillales</taxon>
        <taxon>Halomonadaceae</taxon>
        <taxon>Vreelandella</taxon>
    </lineage>
</organism>
<feature type="transmembrane region" description="Helical" evidence="13">
    <location>
        <begin position="165"/>
        <end position="182"/>
    </location>
</feature>
<feature type="transmembrane region" description="Helical" evidence="13">
    <location>
        <begin position="73"/>
        <end position="95"/>
    </location>
</feature>
<evidence type="ECO:0000256" key="11">
    <source>
        <dbReference type="ARBA" id="ARBA00023014"/>
    </source>
</evidence>
<dbReference type="InterPro" id="IPR013130">
    <property type="entry name" value="Fe3_Rdtase_TM_dom"/>
</dbReference>
<dbReference type="Proteomes" id="UP001254564">
    <property type="component" value="Unassembled WGS sequence"/>
</dbReference>
<dbReference type="SUPFAM" id="SSF63380">
    <property type="entry name" value="Riboflavin synthase domain-like"/>
    <property type="match status" value="1"/>
</dbReference>
<dbReference type="PANTHER" id="PTHR47354:SF8">
    <property type="entry name" value="1,2-PHENYLACETYL-COA EPOXIDASE, SUBUNIT E"/>
    <property type="match status" value="1"/>
</dbReference>
<keyword evidence="8 13" id="KW-1133">Transmembrane helix</keyword>
<feature type="transmembrane region" description="Helical" evidence="13">
    <location>
        <begin position="107"/>
        <end position="127"/>
    </location>
</feature>
<evidence type="ECO:0000256" key="13">
    <source>
        <dbReference type="SAM" id="Phobius"/>
    </source>
</evidence>
<dbReference type="SUPFAM" id="SSF52343">
    <property type="entry name" value="Ferredoxin reductase-like, C-terminal NADP-linked domain"/>
    <property type="match status" value="1"/>
</dbReference>
<dbReference type="Pfam" id="PF01794">
    <property type="entry name" value="Ferric_reduct"/>
    <property type="match status" value="1"/>
</dbReference>
<comment type="subcellular location">
    <subcellularLocation>
        <location evidence="2">Membrane</location>
        <topology evidence="2">Multi-pass membrane protein</topology>
    </subcellularLocation>
</comment>
<evidence type="ECO:0000256" key="3">
    <source>
        <dbReference type="ARBA" id="ARBA00022630"/>
    </source>
</evidence>